<name>A0A8K0KKA7_LADFU</name>
<comment type="caution">
    <text evidence="1">The sequence shown here is derived from an EMBL/GenBank/DDBJ whole genome shotgun (WGS) entry which is preliminary data.</text>
</comment>
<gene>
    <name evidence="1" type="ORF">J437_LFUL013936</name>
</gene>
<reference evidence="1" key="2">
    <citation type="submission" date="2017-10" db="EMBL/GenBank/DDBJ databases">
        <title>Ladona fulva Genome sequencing and assembly.</title>
        <authorList>
            <person name="Murali S."/>
            <person name="Richards S."/>
            <person name="Bandaranaike D."/>
            <person name="Bellair M."/>
            <person name="Blankenburg K."/>
            <person name="Chao H."/>
            <person name="Dinh H."/>
            <person name="Doddapaneni H."/>
            <person name="Dugan-Rocha S."/>
            <person name="Elkadiri S."/>
            <person name="Gnanaolivu R."/>
            <person name="Hernandez B."/>
            <person name="Skinner E."/>
            <person name="Javaid M."/>
            <person name="Lee S."/>
            <person name="Li M."/>
            <person name="Ming W."/>
            <person name="Munidasa M."/>
            <person name="Muniz J."/>
            <person name="Nguyen L."/>
            <person name="Hughes D."/>
            <person name="Osuji N."/>
            <person name="Pu L.-L."/>
            <person name="Puazo M."/>
            <person name="Qu C."/>
            <person name="Quiroz J."/>
            <person name="Raj R."/>
            <person name="Weissenberger G."/>
            <person name="Xin Y."/>
            <person name="Zou X."/>
            <person name="Han Y."/>
            <person name="Worley K."/>
            <person name="Muzny D."/>
            <person name="Gibbs R."/>
        </authorList>
    </citation>
    <scope>NUCLEOTIDE SEQUENCE</scope>
    <source>
        <strain evidence="1">Sampled in the wild</strain>
    </source>
</reference>
<reference evidence="1" key="1">
    <citation type="submission" date="2013-04" db="EMBL/GenBank/DDBJ databases">
        <authorList>
            <person name="Qu J."/>
            <person name="Murali S.C."/>
            <person name="Bandaranaike D."/>
            <person name="Bellair M."/>
            <person name="Blankenburg K."/>
            <person name="Chao H."/>
            <person name="Dinh H."/>
            <person name="Doddapaneni H."/>
            <person name="Downs B."/>
            <person name="Dugan-Rocha S."/>
            <person name="Elkadiri S."/>
            <person name="Gnanaolivu R.D."/>
            <person name="Hernandez B."/>
            <person name="Javaid M."/>
            <person name="Jayaseelan J.C."/>
            <person name="Lee S."/>
            <person name="Li M."/>
            <person name="Ming W."/>
            <person name="Munidasa M."/>
            <person name="Muniz J."/>
            <person name="Nguyen L."/>
            <person name="Ongeri F."/>
            <person name="Osuji N."/>
            <person name="Pu L.-L."/>
            <person name="Puazo M."/>
            <person name="Qu C."/>
            <person name="Quiroz J."/>
            <person name="Raj R."/>
            <person name="Weissenberger G."/>
            <person name="Xin Y."/>
            <person name="Zou X."/>
            <person name="Han Y."/>
            <person name="Richards S."/>
            <person name="Worley K."/>
            <person name="Muzny D."/>
            <person name="Gibbs R."/>
        </authorList>
    </citation>
    <scope>NUCLEOTIDE SEQUENCE</scope>
    <source>
        <strain evidence="1">Sampled in the wild</strain>
    </source>
</reference>
<proteinExistence type="predicted"/>
<evidence type="ECO:0000313" key="1">
    <source>
        <dbReference type="EMBL" id="KAG8235853.1"/>
    </source>
</evidence>
<dbReference type="EMBL" id="KZ308960">
    <property type="protein sequence ID" value="KAG8235853.1"/>
    <property type="molecule type" value="Genomic_DNA"/>
</dbReference>
<evidence type="ECO:0000313" key="2">
    <source>
        <dbReference type="Proteomes" id="UP000792457"/>
    </source>
</evidence>
<organism evidence="1 2">
    <name type="scientific">Ladona fulva</name>
    <name type="common">Scarce chaser dragonfly</name>
    <name type="synonym">Libellula fulva</name>
    <dbReference type="NCBI Taxonomy" id="123851"/>
    <lineage>
        <taxon>Eukaryota</taxon>
        <taxon>Metazoa</taxon>
        <taxon>Ecdysozoa</taxon>
        <taxon>Arthropoda</taxon>
        <taxon>Hexapoda</taxon>
        <taxon>Insecta</taxon>
        <taxon>Pterygota</taxon>
        <taxon>Palaeoptera</taxon>
        <taxon>Odonata</taxon>
        <taxon>Epiprocta</taxon>
        <taxon>Anisoptera</taxon>
        <taxon>Libelluloidea</taxon>
        <taxon>Libellulidae</taxon>
        <taxon>Ladona</taxon>
    </lineage>
</organism>
<keyword evidence="2" id="KW-1185">Reference proteome</keyword>
<sequence>MNQIIRTLFLWRPPPNTDEMLRNLKDDFLNHTNSLKRTFLLFQALLLVGLFAASDAYLGHGGLLPPTKCDFANFGDFSAAHGLSSFAPAIAAPLKVASAQINAAHGFSSFAAPTASYLAGNSYAAPSFAQLKVPAPALSSAAPLYSSYSAAPALKVHSACRRHLRLCTCNFIIRRCSGTAYGVSPSFATSAFNSYVAAPAVKVASPAIASYGSALTSYGSAAPGVSSYGYAPSVKIATPAVASYALSAAPALKVAAPSTLSVGAYAAPPYNYAAAAPAVATYVAAPSIKYAASPAVSTYQTGAVKTGGALIAKQIEHYVSDVT</sequence>
<accession>A0A8K0KKA7</accession>
<protein>
    <submittedName>
        <fullName evidence="1">Uncharacterized protein</fullName>
    </submittedName>
</protein>
<dbReference type="AlphaFoldDB" id="A0A8K0KKA7"/>
<dbReference type="Proteomes" id="UP000792457">
    <property type="component" value="Unassembled WGS sequence"/>
</dbReference>